<gene>
    <name evidence="2" type="ORF">SDC9_141183</name>
</gene>
<evidence type="ECO:0000259" key="1">
    <source>
        <dbReference type="Pfam" id="PF08818"/>
    </source>
</evidence>
<proteinExistence type="predicted"/>
<name>A0A645DXJ2_9ZZZZ</name>
<dbReference type="SUPFAM" id="SSF159888">
    <property type="entry name" value="YdhG-like"/>
    <property type="match status" value="1"/>
</dbReference>
<sequence length="117" mass="13190">MTQTPITDYILQYPPETQEKLNQMREAILEIIPDATEKIAYGIPTFFLKGNVVHFAGYKSHIGFYPGADGIETFAGELGAYKLSKGTVQFPLDQPLPLDLVKRITAFRKEQNLSKKK</sequence>
<dbReference type="InterPro" id="IPR014922">
    <property type="entry name" value="YdhG-like"/>
</dbReference>
<dbReference type="Pfam" id="PF08818">
    <property type="entry name" value="DUF1801"/>
    <property type="match status" value="1"/>
</dbReference>
<dbReference type="AlphaFoldDB" id="A0A645DXJ2"/>
<dbReference type="Gene3D" id="3.90.1150.200">
    <property type="match status" value="1"/>
</dbReference>
<comment type="caution">
    <text evidence="2">The sequence shown here is derived from an EMBL/GenBank/DDBJ whole genome shotgun (WGS) entry which is preliminary data.</text>
</comment>
<protein>
    <recommendedName>
        <fullName evidence="1">YdhG-like domain-containing protein</fullName>
    </recommendedName>
</protein>
<feature type="domain" description="YdhG-like" evidence="1">
    <location>
        <begin position="18"/>
        <end position="106"/>
    </location>
</feature>
<organism evidence="2">
    <name type="scientific">bioreactor metagenome</name>
    <dbReference type="NCBI Taxonomy" id="1076179"/>
    <lineage>
        <taxon>unclassified sequences</taxon>
        <taxon>metagenomes</taxon>
        <taxon>ecological metagenomes</taxon>
    </lineage>
</organism>
<accession>A0A645DXJ2</accession>
<reference evidence="2" key="1">
    <citation type="submission" date="2019-08" db="EMBL/GenBank/DDBJ databases">
        <authorList>
            <person name="Kucharzyk K."/>
            <person name="Murdoch R.W."/>
            <person name="Higgins S."/>
            <person name="Loffler F."/>
        </authorList>
    </citation>
    <scope>NUCLEOTIDE SEQUENCE</scope>
</reference>
<dbReference type="EMBL" id="VSSQ01040743">
    <property type="protein sequence ID" value="MPM94041.1"/>
    <property type="molecule type" value="Genomic_DNA"/>
</dbReference>
<evidence type="ECO:0000313" key="2">
    <source>
        <dbReference type="EMBL" id="MPM94041.1"/>
    </source>
</evidence>